<sequence>MLSLLPGRPSPYPRALAPTLHCCSHVMSTLIQRDEGKRNKKIEIRRTKRLLHALQGGWAAHSQRDGCRGALGGRLGAPFSTLPQICFPPLLEASKPFLPVADAEFRRDLAPAMGFTDEIVQVDVLERHLLAGLSPNDYTGTCEDEILYDASFGEMEDNFVKYHIARWILLSILLILAWGVGLLMLLYLPVWIYVCRRDFHSRKLCLTPHAIVYKVTKPVTFPCFGVFKDEKHVILHSVSDIVVEQGYLQSFFGLYSIRIENIGVRRPASDDIQIIGVDHPHDFRKAVLVHLSNTRSLNLGRKSYVHDDHQSISSNPITTASVPPLQDLILDKLDEVEVSVKKMQARLEGVKHPDYIMKT</sequence>
<keyword evidence="1" id="KW-0812">Transmembrane</keyword>
<reference evidence="3" key="2">
    <citation type="submission" date="2021-02" db="EMBL/GenBank/DDBJ databases">
        <authorList>
            <person name="Kimball J.A."/>
            <person name="Haas M.W."/>
            <person name="Macchietto M."/>
            <person name="Kono T."/>
            <person name="Duquette J."/>
            <person name="Shao M."/>
        </authorList>
    </citation>
    <scope>NUCLEOTIDE SEQUENCE</scope>
    <source>
        <tissue evidence="3">Fresh leaf tissue</tissue>
    </source>
</reference>
<dbReference type="AlphaFoldDB" id="A0A8J5RN43"/>
<organism evidence="3 4">
    <name type="scientific">Zizania palustris</name>
    <name type="common">Northern wild rice</name>
    <dbReference type="NCBI Taxonomy" id="103762"/>
    <lineage>
        <taxon>Eukaryota</taxon>
        <taxon>Viridiplantae</taxon>
        <taxon>Streptophyta</taxon>
        <taxon>Embryophyta</taxon>
        <taxon>Tracheophyta</taxon>
        <taxon>Spermatophyta</taxon>
        <taxon>Magnoliopsida</taxon>
        <taxon>Liliopsida</taxon>
        <taxon>Poales</taxon>
        <taxon>Poaceae</taxon>
        <taxon>BOP clade</taxon>
        <taxon>Oryzoideae</taxon>
        <taxon>Oryzeae</taxon>
        <taxon>Zizaniinae</taxon>
        <taxon>Zizania</taxon>
    </lineage>
</organism>
<reference evidence="3" key="1">
    <citation type="journal article" date="2021" name="bioRxiv">
        <title>Whole Genome Assembly and Annotation of Northern Wild Rice, Zizania palustris L., Supports a Whole Genome Duplication in the Zizania Genus.</title>
        <authorList>
            <person name="Haas M."/>
            <person name="Kono T."/>
            <person name="Macchietto M."/>
            <person name="Millas R."/>
            <person name="McGilp L."/>
            <person name="Shao M."/>
            <person name="Duquette J."/>
            <person name="Hirsch C.N."/>
            <person name="Kimball J."/>
        </authorList>
    </citation>
    <scope>NUCLEOTIDE SEQUENCE</scope>
    <source>
        <tissue evidence="3">Fresh leaf tissue</tissue>
    </source>
</reference>
<feature type="transmembrane region" description="Helical" evidence="1">
    <location>
        <begin position="167"/>
        <end position="194"/>
    </location>
</feature>
<keyword evidence="1" id="KW-1133">Transmembrane helix</keyword>
<evidence type="ECO:0000256" key="1">
    <source>
        <dbReference type="SAM" id="Phobius"/>
    </source>
</evidence>
<accession>A0A8J5RN43</accession>
<evidence type="ECO:0000313" key="4">
    <source>
        <dbReference type="Proteomes" id="UP000729402"/>
    </source>
</evidence>
<keyword evidence="1" id="KW-0472">Membrane</keyword>
<evidence type="ECO:0000259" key="2">
    <source>
        <dbReference type="Pfam" id="PF24649"/>
    </source>
</evidence>
<keyword evidence="4" id="KW-1185">Reference proteome</keyword>
<name>A0A8J5RN43_ZIZPA</name>
<dbReference type="PANTHER" id="PTHR35410">
    <property type="entry name" value="EXPRESSED PROTEIN"/>
    <property type="match status" value="1"/>
</dbReference>
<dbReference type="Proteomes" id="UP000729402">
    <property type="component" value="Unassembled WGS sequence"/>
</dbReference>
<evidence type="ECO:0000313" key="3">
    <source>
        <dbReference type="EMBL" id="KAG8049049.1"/>
    </source>
</evidence>
<dbReference type="EMBL" id="JAAALK010000289">
    <property type="protein sequence ID" value="KAG8049049.1"/>
    <property type="molecule type" value="Genomic_DNA"/>
</dbReference>
<dbReference type="InterPro" id="IPR056059">
    <property type="entry name" value="DUF7642"/>
</dbReference>
<protein>
    <recommendedName>
        <fullName evidence="2">DUF7642 domain-containing protein</fullName>
    </recommendedName>
</protein>
<proteinExistence type="predicted"/>
<dbReference type="OrthoDB" id="1930353at2759"/>
<dbReference type="PANTHER" id="PTHR35410:SF1">
    <property type="entry name" value="EXPRESSED PROTEIN"/>
    <property type="match status" value="1"/>
</dbReference>
<dbReference type="Pfam" id="PF24649">
    <property type="entry name" value="DUF7642"/>
    <property type="match status" value="1"/>
</dbReference>
<gene>
    <name evidence="3" type="ORF">GUJ93_ZPchr0009g1363</name>
</gene>
<feature type="domain" description="DUF7642" evidence="2">
    <location>
        <begin position="197"/>
        <end position="295"/>
    </location>
</feature>
<comment type="caution">
    <text evidence="3">The sequence shown here is derived from an EMBL/GenBank/DDBJ whole genome shotgun (WGS) entry which is preliminary data.</text>
</comment>